<accession>A0A976FLZ8</accession>
<organism evidence="1 2">
    <name type="scientific">Bremia lactucae</name>
    <name type="common">Lettuce downy mildew</name>
    <dbReference type="NCBI Taxonomy" id="4779"/>
    <lineage>
        <taxon>Eukaryota</taxon>
        <taxon>Sar</taxon>
        <taxon>Stramenopiles</taxon>
        <taxon>Oomycota</taxon>
        <taxon>Peronosporomycetes</taxon>
        <taxon>Peronosporales</taxon>
        <taxon>Peronosporaceae</taxon>
        <taxon>Bremia</taxon>
    </lineage>
</organism>
<reference evidence="1 2" key="1">
    <citation type="journal article" date="2021" name="Genome Biol.">
        <title>AFLAP: assembly-free linkage analysis pipeline using k-mers from genome sequencing data.</title>
        <authorList>
            <person name="Fletcher K."/>
            <person name="Zhang L."/>
            <person name="Gil J."/>
            <person name="Han R."/>
            <person name="Cavanaugh K."/>
            <person name="Michelmore R."/>
        </authorList>
    </citation>
    <scope>NUCLEOTIDE SEQUENCE [LARGE SCALE GENOMIC DNA]</scope>
    <source>
        <strain evidence="1 2">SF5</strain>
    </source>
</reference>
<comment type="caution">
    <text evidence="1">The sequence shown here is derived from an EMBL/GenBank/DDBJ whole genome shotgun (WGS) entry which is preliminary data.</text>
</comment>
<name>A0A976FLZ8_BRELC</name>
<gene>
    <name evidence="1" type="ORF">CCR75_002551</name>
</gene>
<dbReference type="GeneID" id="94346319"/>
<proteinExistence type="predicted"/>
<protein>
    <submittedName>
        <fullName evidence="1">Uncharacterized protein</fullName>
    </submittedName>
</protein>
<sequence>MGLSAKRPRIVQPPVVEETVAFLGPSVSESGGVALFNKFIKVKAKTFAWSLNVPDDAIEFLLASCTSSSSNTS</sequence>
<dbReference type="Proteomes" id="UP000294530">
    <property type="component" value="Unassembled WGS sequence"/>
</dbReference>
<evidence type="ECO:0000313" key="1">
    <source>
        <dbReference type="EMBL" id="TDH69275.1"/>
    </source>
</evidence>
<dbReference type="KEGG" id="blac:94346319"/>
<evidence type="ECO:0000313" key="2">
    <source>
        <dbReference type="Proteomes" id="UP000294530"/>
    </source>
</evidence>
<dbReference type="AlphaFoldDB" id="A0A976FLZ8"/>
<keyword evidence="2" id="KW-1185">Reference proteome</keyword>
<dbReference type="EMBL" id="SHOA02000002">
    <property type="protein sequence ID" value="TDH69275.1"/>
    <property type="molecule type" value="Genomic_DNA"/>
</dbReference>
<dbReference type="RefSeq" id="XP_067818774.1">
    <property type="nucleotide sequence ID" value="XM_067960648.1"/>
</dbReference>